<dbReference type="Proteomes" id="UP001596364">
    <property type="component" value="Unassembled WGS sequence"/>
</dbReference>
<evidence type="ECO:0000313" key="2">
    <source>
        <dbReference type="EMBL" id="MFC6438920.1"/>
    </source>
</evidence>
<reference evidence="3" key="1">
    <citation type="journal article" date="2019" name="Int. J. Syst. Evol. Microbiol.">
        <title>The Global Catalogue of Microorganisms (GCM) 10K type strain sequencing project: providing services to taxonomists for standard genome sequencing and annotation.</title>
        <authorList>
            <consortium name="The Broad Institute Genomics Platform"/>
            <consortium name="The Broad Institute Genome Sequencing Center for Infectious Disease"/>
            <person name="Wu L."/>
            <person name="Ma J."/>
        </authorList>
    </citation>
    <scope>NUCLEOTIDE SEQUENCE [LARGE SCALE GENOMIC DNA]</scope>
    <source>
        <strain evidence="3">CGMCC 1.16031</strain>
    </source>
</reference>
<evidence type="ECO:0000313" key="3">
    <source>
        <dbReference type="Proteomes" id="UP001596364"/>
    </source>
</evidence>
<dbReference type="SUPFAM" id="SSF48452">
    <property type="entry name" value="TPR-like"/>
    <property type="match status" value="1"/>
</dbReference>
<keyword evidence="3" id="KW-1185">Reference proteome</keyword>
<organism evidence="2 3">
    <name type="scientific">Pseudobowmanella zhangzhouensis</name>
    <dbReference type="NCBI Taxonomy" id="1537679"/>
    <lineage>
        <taxon>Bacteria</taxon>
        <taxon>Pseudomonadati</taxon>
        <taxon>Pseudomonadota</taxon>
        <taxon>Gammaproteobacteria</taxon>
        <taxon>Alteromonadales</taxon>
        <taxon>Alteromonadaceae</taxon>
    </lineage>
</organism>
<dbReference type="Pfam" id="PF13529">
    <property type="entry name" value="Peptidase_C39_2"/>
    <property type="match status" value="1"/>
</dbReference>
<dbReference type="RefSeq" id="WP_131259027.1">
    <property type="nucleotide sequence ID" value="NZ_JBHSUS010000001.1"/>
</dbReference>
<dbReference type="InterPro" id="IPR039564">
    <property type="entry name" value="Peptidase_C39-like"/>
</dbReference>
<protein>
    <submittedName>
        <fullName evidence="2">PA2778 family cysteine peptidase</fullName>
    </submittedName>
</protein>
<proteinExistence type="predicted"/>
<gene>
    <name evidence="2" type="ORF">ACFP85_01970</name>
</gene>
<name>A0ABW1XJG2_9ALTE</name>
<dbReference type="Gene3D" id="3.90.70.10">
    <property type="entry name" value="Cysteine proteinases"/>
    <property type="match status" value="1"/>
</dbReference>
<dbReference type="Gene3D" id="1.25.40.10">
    <property type="entry name" value="Tetratricopeptide repeat domain"/>
    <property type="match status" value="1"/>
</dbReference>
<sequence length="325" mass="36069">MVRYLSHYACLLAGILLLGGCQSRLSSEQIAPLLNTLDTRQHYIASVPFYPQQDFYCGPTTLTEVFNFYGHNYSPDDIAPKLFIPEREGSLQLEMISATRQHGLLPYAETGNLQTLLQLLRANIPVIVLQNLSIPWFPQWHYALVTGYDIDAQTLRLHTGVTPDHVMSFALFEKTWARGGHWLLAPLQTTSRSDGIDPFVYIGAAYDMMTAASMDEGLAFMQQATTLWPDDWRGYFFIANAHIASEPSVAASWFAKGFQAGKNQAAYVNNYAYVLAELGCRQSALDIITDGLAQFPDNTDLITTQQEILQSPAASQCKVVEAVGG</sequence>
<comment type="caution">
    <text evidence="2">The sequence shown here is derived from an EMBL/GenBank/DDBJ whole genome shotgun (WGS) entry which is preliminary data.</text>
</comment>
<dbReference type="PROSITE" id="PS51257">
    <property type="entry name" value="PROKAR_LIPOPROTEIN"/>
    <property type="match status" value="1"/>
</dbReference>
<dbReference type="InterPro" id="IPR011990">
    <property type="entry name" value="TPR-like_helical_dom_sf"/>
</dbReference>
<feature type="domain" description="Peptidase C39-like" evidence="1">
    <location>
        <begin position="46"/>
        <end position="154"/>
    </location>
</feature>
<dbReference type="EMBL" id="JBHSUS010000001">
    <property type="protein sequence ID" value="MFC6438920.1"/>
    <property type="molecule type" value="Genomic_DNA"/>
</dbReference>
<accession>A0ABW1XJG2</accession>
<evidence type="ECO:0000259" key="1">
    <source>
        <dbReference type="Pfam" id="PF13529"/>
    </source>
</evidence>
<dbReference type="NCBIfam" id="NF033920">
    <property type="entry name" value="C39_PA2778_fam"/>
    <property type="match status" value="1"/>
</dbReference>